<keyword evidence="1" id="KW-1133">Transmembrane helix</keyword>
<sequence length="83" mass="8596">MRTGMLSTGIAIIAGVCAAMAELRLLTGQQAITKIMLRTLFGIIAFLLMATLTSGIAALRQDYPLGIGGYIIAVKALNLSNGG</sequence>
<evidence type="ECO:0000256" key="1">
    <source>
        <dbReference type="SAM" id="Phobius"/>
    </source>
</evidence>
<reference evidence="2 3" key="1">
    <citation type="submission" date="2015-12" db="EMBL/GenBank/DDBJ databases">
        <authorList>
            <person name="Shamseldin A."/>
            <person name="Moawad H."/>
            <person name="Abd El-Rahim W.M."/>
            <person name="Sadowsky M.J."/>
        </authorList>
    </citation>
    <scope>NUCLEOTIDE SEQUENCE [LARGE SCALE GENOMIC DNA]</scope>
    <source>
        <strain evidence="2 3">WF1</strain>
    </source>
</reference>
<keyword evidence="3" id="KW-1185">Reference proteome</keyword>
<keyword evidence="1" id="KW-0472">Membrane</keyword>
<dbReference type="Proteomes" id="UP000191980">
    <property type="component" value="Unassembled WGS sequence"/>
</dbReference>
<name>A0A1V8M1F6_9GAMM</name>
<protein>
    <submittedName>
        <fullName evidence="2">Uncharacterized protein</fullName>
    </submittedName>
</protein>
<feature type="transmembrane region" description="Helical" evidence="1">
    <location>
        <begin position="39"/>
        <end position="59"/>
    </location>
</feature>
<dbReference type="EMBL" id="LPUF01000004">
    <property type="protein sequence ID" value="OQK15391.1"/>
    <property type="molecule type" value="Genomic_DNA"/>
</dbReference>
<proteinExistence type="predicted"/>
<keyword evidence="1" id="KW-0812">Transmembrane</keyword>
<evidence type="ECO:0000313" key="2">
    <source>
        <dbReference type="EMBL" id="OQK15391.1"/>
    </source>
</evidence>
<dbReference type="AlphaFoldDB" id="A0A1V8M1F6"/>
<comment type="caution">
    <text evidence="2">The sequence shown here is derived from an EMBL/GenBank/DDBJ whole genome shotgun (WGS) entry which is preliminary data.</text>
</comment>
<accession>A0A1V8M1F6</accession>
<evidence type="ECO:0000313" key="3">
    <source>
        <dbReference type="Proteomes" id="UP000191980"/>
    </source>
</evidence>
<feature type="transmembrane region" description="Helical" evidence="1">
    <location>
        <begin position="6"/>
        <end position="27"/>
    </location>
</feature>
<organism evidence="2 3">
    <name type="scientific">Methyloprofundus sedimenti</name>
    <dbReference type="NCBI Taxonomy" id="1420851"/>
    <lineage>
        <taxon>Bacteria</taxon>
        <taxon>Pseudomonadati</taxon>
        <taxon>Pseudomonadota</taxon>
        <taxon>Gammaproteobacteria</taxon>
        <taxon>Methylococcales</taxon>
        <taxon>Methylococcaceae</taxon>
        <taxon>Methyloprofundus</taxon>
    </lineage>
</organism>
<gene>
    <name evidence="2" type="ORF">AU255_18150</name>
</gene>